<feature type="transmembrane region" description="Helical" evidence="1">
    <location>
        <begin position="377"/>
        <end position="397"/>
    </location>
</feature>
<feature type="transmembrane region" description="Helical" evidence="1">
    <location>
        <begin position="1259"/>
        <end position="1279"/>
    </location>
</feature>
<feature type="transmembrane region" description="Helical" evidence="1">
    <location>
        <begin position="1329"/>
        <end position="1347"/>
    </location>
</feature>
<gene>
    <name evidence="3" type="ORF">UFOPK3547_00692</name>
</gene>
<keyword evidence="1" id="KW-0472">Membrane</keyword>
<evidence type="ECO:0000313" key="3">
    <source>
        <dbReference type="EMBL" id="CAB4342369.1"/>
    </source>
</evidence>
<sequence>MAQMRKSIADRRLAAPLALCLVAFLLSFWQRPHTLYADTRIELLTNPGLFLSRVGQMWTSTVDLGHMGASQFVGYLFPMGPFFWLGDVVGLPTWIVQRLWIFVLLAIAAWGAVRLVEAVRPAAGSSAGFIAGLVYITCPFVVVSFTRGTGWLVALAFLPWLLLLTQRGLRSPTAWPIPATIALMVVTVAGGAGNAALLFWVLVGVVLLGIFEALTDTGWRALCSLAWRSAALTLVASLWWIVPTVAQARYGANYLAYTEHAEAILHTASASESLRTLGYWLSYSSTYPNPEAQFPSMISYLLSLPTILATFIVPFAALAAVVAFPRWRYAAFFALLLGLAVLAMSAGFPVSNRIGAAVVDLYYQAGPLQFIRTTYKAAPLAAIATAVLAGVGLGTLFDRVRTMRLLINDRSRSTLPLMGFIALVLLVLLVSWGRPLWSGNAITPRLALRAVPAAWTDAVANAQTTTPAGTRTAVLPGELYGAYRWGEIQNSVAPALSERPVLVHQVDRLAADQAAQLLESVDQRVQQGRLTPGQLPPLLQLMGVGRVLVGTDSSPIGSETLDPARASQQFQRQQGFAAPVATFGPVRTFTPPGDRGGFPVKLPQVRAYAAPVPALPRINRVHSAERPLVLDGDADGVISLAGVGALDPQRAAFYAADLSEGDFDRLLADNPTLSFTDSNRRRTLLSSKLFDDRGPVMGANEPLNRIFPDYNPFASRGAQSRTVAVYSGLSGLYAPSSAGFALSPDHRPYAALDRQLNTSWLTQEEDPAKRFIELDFKRPTDLPWIGLRPHNDQGAVTKTVLISVNGGPERRFTMRRGWNRIAIRAVAAKRLRLRVPGRMTFFGPSANGFDEIRIPRLRVVEALRMPTVLASLADGRKLNHSPLEVVAERATADFPRRTGRPLGPASNISPLDVTDAESEIRRVVRLPVSRRFLASGWGSVSDSASDGALDRISGLRSGDRFSSSSRFEGVPINRASSAFDREPLTAWRAEYASTNRPWIQWTGQRAIQLRRLRIVQLPGDFLRATRVNVATSTGGFDLPVEANGWVTLPTQVSTKRVRVTILGVAKTGRLRPGQKRTRTVAVSRLELPEVATVAPRRAGAFSSACGAASVSSSGSTTQLSFSGDLRDLDSGSQLYLRSCPASSELGLHKGSNLFVASSGPVFTVDSLRLASPAPSPIATTATPASLSPSGRVTLRGPGWLVLGQSYSPGWRAQCTDRSGNSSDLGEPRQIDGFANGWRINGSACAQASFRFGPQRAANIAYVISGLAMLLLLVISLVGWRARTRNLAAVAPKAEPTAELSLSTGGEFRVALTPAGEADGAPGRPRAAGWLYGLAAAAVLALPLIYLFNPDPNPTAINFDYPLHHIGAHWVAVAAMLLLVGGAVVEVVTRRLRR</sequence>
<feature type="transmembrane region" description="Helical" evidence="1">
    <location>
        <begin position="72"/>
        <end position="92"/>
    </location>
</feature>
<name>A0A6J5ZMY5_9ZZZZ</name>
<feature type="transmembrane region" description="Helical" evidence="1">
    <location>
        <begin position="1367"/>
        <end position="1387"/>
    </location>
</feature>
<feature type="transmembrane region" description="Helical" evidence="1">
    <location>
        <begin position="329"/>
        <end position="348"/>
    </location>
</feature>
<evidence type="ECO:0000259" key="2">
    <source>
        <dbReference type="Pfam" id="PF11847"/>
    </source>
</evidence>
<feature type="transmembrane region" description="Helical" evidence="1">
    <location>
        <begin position="150"/>
        <end position="169"/>
    </location>
</feature>
<feature type="transmembrane region" description="Helical" evidence="1">
    <location>
        <begin position="99"/>
        <end position="116"/>
    </location>
</feature>
<feature type="transmembrane region" description="Helical" evidence="1">
    <location>
        <begin position="417"/>
        <end position="437"/>
    </location>
</feature>
<feature type="transmembrane region" description="Helical" evidence="1">
    <location>
        <begin position="181"/>
        <end position="210"/>
    </location>
</feature>
<feature type="transmembrane region" description="Helical" evidence="1">
    <location>
        <begin position="297"/>
        <end position="322"/>
    </location>
</feature>
<evidence type="ECO:0000256" key="1">
    <source>
        <dbReference type="SAM" id="Phobius"/>
    </source>
</evidence>
<proteinExistence type="predicted"/>
<dbReference type="InterPro" id="IPR021798">
    <property type="entry name" value="AftD_N"/>
</dbReference>
<protein>
    <submittedName>
        <fullName evidence="3">Unannotated protein</fullName>
    </submittedName>
</protein>
<dbReference type="Pfam" id="PF11847">
    <property type="entry name" value="GT-C_AftD"/>
    <property type="match status" value="1"/>
</dbReference>
<feature type="transmembrane region" description="Helical" evidence="1">
    <location>
        <begin position="222"/>
        <end position="242"/>
    </location>
</feature>
<reference evidence="3" key="1">
    <citation type="submission" date="2020-05" db="EMBL/GenBank/DDBJ databases">
        <authorList>
            <person name="Chiriac C."/>
            <person name="Salcher M."/>
            <person name="Ghai R."/>
            <person name="Kavagutti S V."/>
        </authorList>
    </citation>
    <scope>NUCLEOTIDE SEQUENCE</scope>
</reference>
<keyword evidence="1" id="KW-0812">Transmembrane</keyword>
<feature type="transmembrane region" description="Helical" evidence="1">
    <location>
        <begin position="122"/>
        <end position="143"/>
    </location>
</feature>
<dbReference type="EMBL" id="CAESAN010000046">
    <property type="protein sequence ID" value="CAB4342369.1"/>
    <property type="molecule type" value="Genomic_DNA"/>
</dbReference>
<accession>A0A6J5ZMY5</accession>
<dbReference type="GO" id="GO:0016740">
    <property type="term" value="F:transferase activity"/>
    <property type="evidence" value="ECO:0007669"/>
    <property type="project" value="InterPro"/>
</dbReference>
<feature type="domain" description="Alpha-(1-&gt;3)-arabinofuranosyltransferase N-terminal GT-C" evidence="2">
    <location>
        <begin position="23"/>
        <end position="683"/>
    </location>
</feature>
<keyword evidence="1" id="KW-1133">Transmembrane helix</keyword>
<organism evidence="3">
    <name type="scientific">freshwater metagenome</name>
    <dbReference type="NCBI Taxonomy" id="449393"/>
    <lineage>
        <taxon>unclassified sequences</taxon>
        <taxon>metagenomes</taxon>
        <taxon>ecological metagenomes</taxon>
    </lineage>
</organism>